<protein>
    <submittedName>
        <fullName evidence="3">Uncharacterized protein</fullName>
    </submittedName>
</protein>
<feature type="transmembrane region" description="Helical" evidence="1">
    <location>
        <begin position="227"/>
        <end position="250"/>
    </location>
</feature>
<dbReference type="EMBL" id="BBXM02000001">
    <property type="protein sequence ID" value="GIC85938.1"/>
    <property type="molecule type" value="Genomic_DNA"/>
</dbReference>
<reference evidence="3" key="3">
    <citation type="submission" date="2021-01" db="EMBL/GenBank/DDBJ databases">
        <title>Pan-genome distribution and transcriptional activeness of fungal secondary metabolism genes in Aspergillus section Fumigati.</title>
        <authorList>
            <person name="Takahashi H."/>
            <person name="Umemura M."/>
            <person name="Ninomiya A."/>
            <person name="Kusuya Y."/>
            <person name="Urayama S."/>
            <person name="Shimizu M."/>
            <person name="Watanabe A."/>
            <person name="Kamei K."/>
            <person name="Yaguchi T."/>
            <person name="Hagiwara D."/>
        </authorList>
    </citation>
    <scope>NUCLEOTIDE SEQUENCE</scope>
    <source>
        <strain evidence="3">IFM 46973</strain>
    </source>
</reference>
<dbReference type="Proteomes" id="UP000036893">
    <property type="component" value="Unassembled WGS sequence"/>
</dbReference>
<proteinExistence type="predicted"/>
<dbReference type="Proteomes" id="UP000465221">
    <property type="component" value="Unassembled WGS sequence"/>
</dbReference>
<dbReference type="RefSeq" id="XP_043143204.1">
    <property type="nucleotide sequence ID" value="XM_043287269.1"/>
</dbReference>
<keyword evidence="1" id="KW-0812">Transmembrane</keyword>
<organism evidence="3 4">
    <name type="scientific">Aspergillus udagawae</name>
    <dbReference type="NCBI Taxonomy" id="91492"/>
    <lineage>
        <taxon>Eukaryota</taxon>
        <taxon>Fungi</taxon>
        <taxon>Dikarya</taxon>
        <taxon>Ascomycota</taxon>
        <taxon>Pezizomycotina</taxon>
        <taxon>Eurotiomycetes</taxon>
        <taxon>Eurotiomycetidae</taxon>
        <taxon>Eurotiales</taxon>
        <taxon>Aspergillaceae</taxon>
        <taxon>Aspergillus</taxon>
        <taxon>Aspergillus subgen. Fumigati</taxon>
    </lineage>
</organism>
<feature type="transmembrane region" description="Helical" evidence="1">
    <location>
        <begin position="193"/>
        <end position="215"/>
    </location>
</feature>
<evidence type="ECO:0000313" key="5">
    <source>
        <dbReference type="Proteomes" id="UP000465221"/>
    </source>
</evidence>
<dbReference type="EMBL" id="BLKC01000095">
    <property type="protein sequence ID" value="GFF52236.1"/>
    <property type="molecule type" value="Genomic_DNA"/>
</dbReference>
<evidence type="ECO:0000313" key="3">
    <source>
        <dbReference type="EMBL" id="GIC85938.1"/>
    </source>
</evidence>
<keyword evidence="1" id="KW-1133">Transmembrane helix</keyword>
<dbReference type="AlphaFoldDB" id="A0A8E0QKB2"/>
<feature type="transmembrane region" description="Helical" evidence="1">
    <location>
        <begin position="322"/>
        <end position="342"/>
    </location>
</feature>
<feature type="transmembrane region" description="Helical" evidence="1">
    <location>
        <begin position="82"/>
        <end position="104"/>
    </location>
</feature>
<comment type="caution">
    <text evidence="3">The sequence shown here is derived from an EMBL/GenBank/DDBJ whole genome shotgun (WGS) entry which is preliminary data.</text>
</comment>
<accession>A0A8E0QKB2</accession>
<dbReference type="GeneID" id="66989256"/>
<reference evidence="3" key="1">
    <citation type="journal article" date="2015" name="Genome Announc.">
        <title>Draft Genome Sequence of the Pathogenic Filamentous Fungus Aspergillus udagawae Strain IFM 46973T.</title>
        <authorList>
            <person name="Kusuya Y."/>
            <person name="Takahashi-Nakaguchi A."/>
            <person name="Takahashi H."/>
            <person name="Yaguchi T."/>
        </authorList>
    </citation>
    <scope>NUCLEOTIDE SEQUENCE</scope>
    <source>
        <strain evidence="3">IFM 46973</strain>
    </source>
</reference>
<feature type="transmembrane region" description="Helical" evidence="1">
    <location>
        <begin position="6"/>
        <end position="27"/>
    </location>
</feature>
<feature type="transmembrane region" description="Helical" evidence="1">
    <location>
        <begin position="271"/>
        <end position="298"/>
    </location>
</feature>
<keyword evidence="1" id="KW-0472">Membrane</keyword>
<evidence type="ECO:0000313" key="2">
    <source>
        <dbReference type="EMBL" id="GFF52236.1"/>
    </source>
</evidence>
<feature type="transmembrane region" description="Helical" evidence="1">
    <location>
        <begin position="162"/>
        <end position="181"/>
    </location>
</feature>
<gene>
    <name evidence="3" type="ORF">Aud_001780</name>
    <name evidence="2" type="ORF">IFM46972_09487</name>
</gene>
<name>A0A8E0QKB2_9EURO</name>
<reference evidence="2 5" key="2">
    <citation type="submission" date="2020-01" db="EMBL/GenBank/DDBJ databases">
        <title>Draft genome sequence of Aspergillus udagawae IFM 46972.</title>
        <authorList>
            <person name="Takahashi H."/>
            <person name="Yaguchi T."/>
        </authorList>
    </citation>
    <scope>NUCLEOTIDE SEQUENCE [LARGE SCALE GENOMIC DNA]</scope>
    <source>
        <strain evidence="2 5">IFM 46972</strain>
    </source>
</reference>
<evidence type="ECO:0000313" key="4">
    <source>
        <dbReference type="Proteomes" id="UP000036893"/>
    </source>
</evidence>
<feature type="transmembrane region" description="Helical" evidence="1">
    <location>
        <begin position="124"/>
        <end position="142"/>
    </location>
</feature>
<evidence type="ECO:0000256" key="1">
    <source>
        <dbReference type="SAM" id="Phobius"/>
    </source>
</evidence>
<feature type="transmembrane region" description="Helical" evidence="1">
    <location>
        <begin position="58"/>
        <end position="76"/>
    </location>
</feature>
<sequence length="357" mass="39450">MALSDPYYIFRTFSGLGIFTLWILMMLNGTFAEMISTNLRGIFPTGTALQKSWTGIRAIDFFLSLLIVFFNSVVSIEDLPDIGPFLISVDLVLAIGVFNMMTVVEGRRNRKTSPLRSPAWWQTMWNFFGAACALPVYLHLYVEKRLRTPLPRIPPAQAQALPFSAIWNTLISALLLIPTVLGASPFQIQAGMVLWLLGPPSLSLFQAAVSSLITATGYRGVQNPTTVTYWIVGGISAICHVGVVLSPYFFPAVTLSRIYWPNHSAVQPGQYYLAEGAMLFIQYDYIIINLCVLAVGFYKFDFDSVAAAKPSSQALPAVDPRLVFTAVTAVLGPGAGMAWLLYDKEKELEKQNDVIKQ</sequence>